<evidence type="ECO:0000313" key="11">
    <source>
        <dbReference type="EMBL" id="KAK3911783.1"/>
    </source>
</evidence>
<dbReference type="InterPro" id="IPR013880">
    <property type="entry name" value="Yos1"/>
</dbReference>
<reference evidence="11" key="2">
    <citation type="journal article" date="2023" name="BMC Genomics">
        <title>Pest status, molecular evolution, and epigenetic factors derived from the genome assembly of Frankliniella fusca, a thysanopteran phytovirus vector.</title>
        <authorList>
            <person name="Catto M.A."/>
            <person name="Labadie P.E."/>
            <person name="Jacobson A.L."/>
            <person name="Kennedy G.G."/>
            <person name="Srinivasan R."/>
            <person name="Hunt B.G."/>
        </authorList>
    </citation>
    <scope>NUCLEOTIDE SEQUENCE</scope>
    <source>
        <strain evidence="11">PL_HMW_Pooled</strain>
    </source>
</reference>
<feature type="transmembrane region" description="Helical" evidence="10">
    <location>
        <begin position="6"/>
        <end position="23"/>
    </location>
</feature>
<evidence type="ECO:0000256" key="8">
    <source>
        <dbReference type="ARBA" id="ARBA00024203"/>
    </source>
</evidence>
<dbReference type="Proteomes" id="UP001219518">
    <property type="component" value="Unassembled WGS sequence"/>
</dbReference>
<comment type="caution">
    <text evidence="11">The sequence shown here is derived from an EMBL/GenBank/DDBJ whole genome shotgun (WGS) entry which is preliminary data.</text>
</comment>
<keyword evidence="12" id="KW-1185">Reference proteome</keyword>
<evidence type="ECO:0000256" key="10">
    <source>
        <dbReference type="SAM" id="Phobius"/>
    </source>
</evidence>
<evidence type="ECO:0000256" key="4">
    <source>
        <dbReference type="ARBA" id="ARBA00022692"/>
    </source>
</evidence>
<organism evidence="11 12">
    <name type="scientific">Frankliniella fusca</name>
    <dbReference type="NCBI Taxonomy" id="407009"/>
    <lineage>
        <taxon>Eukaryota</taxon>
        <taxon>Metazoa</taxon>
        <taxon>Ecdysozoa</taxon>
        <taxon>Arthropoda</taxon>
        <taxon>Hexapoda</taxon>
        <taxon>Insecta</taxon>
        <taxon>Pterygota</taxon>
        <taxon>Neoptera</taxon>
        <taxon>Paraneoptera</taxon>
        <taxon>Thysanoptera</taxon>
        <taxon>Terebrantia</taxon>
        <taxon>Thripoidea</taxon>
        <taxon>Thripidae</taxon>
        <taxon>Frankliniella</taxon>
    </lineage>
</organism>
<comment type="subcellular location">
    <subcellularLocation>
        <location evidence="1">Membrane</location>
    </subcellularLocation>
</comment>
<keyword evidence="7 10" id="KW-0472">Membrane</keyword>
<reference evidence="11" key="1">
    <citation type="submission" date="2021-07" db="EMBL/GenBank/DDBJ databases">
        <authorList>
            <person name="Catto M.A."/>
            <person name="Jacobson A."/>
            <person name="Kennedy G."/>
            <person name="Labadie P."/>
            <person name="Hunt B.G."/>
            <person name="Srinivasan R."/>
        </authorList>
    </citation>
    <scope>NUCLEOTIDE SEQUENCE</scope>
    <source>
        <strain evidence="11">PL_HMW_Pooled</strain>
        <tissue evidence="11">Head</tissue>
    </source>
</reference>
<gene>
    <name evidence="11" type="ORF">KUF71_021444</name>
</gene>
<dbReference type="AlphaFoldDB" id="A0AAE1GZM2"/>
<dbReference type="EMBL" id="JAHWGI010000286">
    <property type="protein sequence ID" value="KAK3911783.1"/>
    <property type="molecule type" value="Genomic_DNA"/>
</dbReference>
<keyword evidence="4 10" id="KW-0812">Transmembrane</keyword>
<evidence type="ECO:0000256" key="7">
    <source>
        <dbReference type="ARBA" id="ARBA00023136"/>
    </source>
</evidence>
<dbReference type="Pfam" id="PF08571">
    <property type="entry name" value="Yos1"/>
    <property type="match status" value="1"/>
</dbReference>
<dbReference type="GO" id="GO:0015031">
    <property type="term" value="P:protein transport"/>
    <property type="evidence" value="ECO:0007669"/>
    <property type="project" value="UniProtKB-KW"/>
</dbReference>
<dbReference type="PANTHER" id="PTHR15858:SF0">
    <property type="entry name" value="IMMEDIATE EARLY RESPONSE 3-INTERACTING PROTEIN 1"/>
    <property type="match status" value="1"/>
</dbReference>
<proteinExistence type="inferred from homology"/>
<evidence type="ECO:0000256" key="9">
    <source>
        <dbReference type="ARBA" id="ARBA00045999"/>
    </source>
</evidence>
<evidence type="ECO:0000256" key="1">
    <source>
        <dbReference type="ARBA" id="ARBA00004370"/>
    </source>
</evidence>
<keyword evidence="5" id="KW-0653">Protein transport</keyword>
<dbReference type="GO" id="GO:0030134">
    <property type="term" value="C:COPII-coated ER to Golgi transport vesicle"/>
    <property type="evidence" value="ECO:0007669"/>
    <property type="project" value="TreeGrafter"/>
</dbReference>
<evidence type="ECO:0000256" key="2">
    <source>
        <dbReference type="ARBA" id="ARBA00016434"/>
    </source>
</evidence>
<protein>
    <recommendedName>
        <fullName evidence="2">Immediate early response 3-interacting protein 1</fullName>
    </recommendedName>
</protein>
<name>A0AAE1GZM2_9NEOP</name>
<comment type="function">
    <text evidence="9">Regulator of endoplasmic reticulum secretion that acts as a key determinant of brain size. Required for secretion of extracellular matrix proteins. Required for correct brain development by depositing sufficient extracellular matrix proteins for tissue integrity and the proliferation of neural progenitors. Acts as a regulator of the unfolded protein response (UPR).</text>
</comment>
<evidence type="ECO:0000256" key="6">
    <source>
        <dbReference type="ARBA" id="ARBA00022989"/>
    </source>
</evidence>
<dbReference type="GO" id="GO:0000139">
    <property type="term" value="C:Golgi membrane"/>
    <property type="evidence" value="ECO:0007669"/>
    <property type="project" value="TreeGrafter"/>
</dbReference>
<evidence type="ECO:0000256" key="5">
    <source>
        <dbReference type="ARBA" id="ARBA00022927"/>
    </source>
</evidence>
<feature type="transmembrane region" description="Helical" evidence="10">
    <location>
        <begin position="61"/>
        <end position="81"/>
    </location>
</feature>
<keyword evidence="6 10" id="KW-1133">Transmembrane helix</keyword>
<evidence type="ECO:0000313" key="12">
    <source>
        <dbReference type="Proteomes" id="UP001219518"/>
    </source>
</evidence>
<accession>A0AAE1GZM2</accession>
<evidence type="ECO:0000256" key="3">
    <source>
        <dbReference type="ARBA" id="ARBA00022448"/>
    </source>
</evidence>
<sequence>MAFTLMHLIEAIVLVLNAICVLHEERFMKRMGWGANAQVQGFGEQPTVTAKLLNLIRSIRTVVRVPLILFNSILITFKLVLG</sequence>
<dbReference type="GO" id="GO:0006888">
    <property type="term" value="P:endoplasmic reticulum to Golgi vesicle-mediated transport"/>
    <property type="evidence" value="ECO:0007669"/>
    <property type="project" value="TreeGrafter"/>
</dbReference>
<dbReference type="PANTHER" id="PTHR15858">
    <property type="entry name" value="IMMEDIATE EARLY RESPONSE 3-INTERACTING PROTEIN 1"/>
    <property type="match status" value="1"/>
</dbReference>
<dbReference type="GO" id="GO:0005789">
    <property type="term" value="C:endoplasmic reticulum membrane"/>
    <property type="evidence" value="ECO:0007669"/>
    <property type="project" value="TreeGrafter"/>
</dbReference>
<keyword evidence="3" id="KW-0813">Transport</keyword>
<comment type="similarity">
    <text evidence="8">Belongs to the YOS1 family.</text>
</comment>